<dbReference type="EMBL" id="FQWO01000017">
    <property type="protein sequence ID" value="SHH57128.1"/>
    <property type="molecule type" value="Genomic_DNA"/>
</dbReference>
<sequence>MFFTCKFFEGINCKMLKNLSTSVKQKKIFSGTSEGIISPRLAQASRLCPQTKSIKKEP</sequence>
<reference evidence="3" key="2">
    <citation type="submission" date="2016-11" db="EMBL/GenBank/DDBJ databases">
        <authorList>
            <person name="Varghese N."/>
            <person name="Submissions S."/>
        </authorList>
    </citation>
    <scope>NUCLEOTIDE SEQUENCE [LARGE SCALE GENOMIC DNA]</scope>
    <source>
        <strain evidence="3">DSM 19729</strain>
    </source>
</reference>
<reference evidence="2" key="1">
    <citation type="submission" date="2016-11" db="EMBL/GenBank/DDBJ databases">
        <authorList>
            <person name="Jaros S."/>
            <person name="Januszkiewicz K."/>
            <person name="Wedrychowicz H."/>
        </authorList>
    </citation>
    <scope>NUCLEOTIDE SEQUENCE [LARGE SCALE GENOMIC DNA]</scope>
    <source>
        <strain evidence="2">DSM 19729</strain>
    </source>
</reference>
<accession>A0A1M5U2D3</accession>
<evidence type="ECO:0000313" key="3">
    <source>
        <dbReference type="Proteomes" id="UP000184384"/>
    </source>
</evidence>
<name>A0A1M5U2D3_9FLAO</name>
<dbReference type="Proteomes" id="UP000237771">
    <property type="component" value="Unassembled WGS sequence"/>
</dbReference>
<keyword evidence="4" id="KW-1185">Reference proteome</keyword>
<evidence type="ECO:0000313" key="1">
    <source>
        <dbReference type="EMBL" id="PRZ19592.1"/>
    </source>
</evidence>
<gene>
    <name evidence="1" type="ORF">BC624_11511</name>
    <name evidence="2" type="ORF">SAMN05443373_11711</name>
</gene>
<dbReference type="Proteomes" id="UP000184384">
    <property type="component" value="Unassembled WGS sequence"/>
</dbReference>
<dbReference type="AlphaFoldDB" id="A0A1M5U2D3"/>
<evidence type="ECO:0000313" key="4">
    <source>
        <dbReference type="Proteomes" id="UP000237771"/>
    </source>
</evidence>
<reference evidence="1 4" key="3">
    <citation type="submission" date="2018-03" db="EMBL/GenBank/DDBJ databases">
        <title>Genomic Encyclopedia of Archaeal and Bacterial Type Strains, Phase II (KMG-II): from individual species to whole genera.</title>
        <authorList>
            <person name="Goeker M."/>
        </authorList>
    </citation>
    <scope>NUCLEOTIDE SEQUENCE [LARGE SCALE GENOMIC DNA]</scope>
    <source>
        <strain evidence="1 4">DSM 17797</strain>
    </source>
</reference>
<proteinExistence type="predicted"/>
<evidence type="ECO:0000313" key="2">
    <source>
        <dbReference type="EMBL" id="SHH57128.1"/>
    </source>
</evidence>
<dbReference type="EMBL" id="PVUB01000015">
    <property type="protein sequence ID" value="PRZ19592.1"/>
    <property type="molecule type" value="Genomic_DNA"/>
</dbReference>
<organism evidence="2 3">
    <name type="scientific">Flavobacterium granuli</name>
    <dbReference type="NCBI Taxonomy" id="280093"/>
    <lineage>
        <taxon>Bacteria</taxon>
        <taxon>Pseudomonadati</taxon>
        <taxon>Bacteroidota</taxon>
        <taxon>Flavobacteriia</taxon>
        <taxon>Flavobacteriales</taxon>
        <taxon>Flavobacteriaceae</taxon>
        <taxon>Flavobacterium</taxon>
    </lineage>
</organism>
<protein>
    <submittedName>
        <fullName evidence="2">Uncharacterized protein</fullName>
    </submittedName>
</protein>